<sequence length="129" mass="14164">MRGQGANNTSSQLSTGDDSTAPDIATTVFRHGYCSPFFNSFSVLPHSLPSIPSFLNSLPLSLSPCLFFGLLFAFTSSFRIHIASLHLHPPIRAHLRLQLLHRQLLLPPSFYASRCLRASVSISSTSHQV</sequence>
<evidence type="ECO:0000313" key="3">
    <source>
        <dbReference type="WBParaSite" id="TASK_0000979901-mRNA-1"/>
    </source>
</evidence>
<accession>A0A0R3WG06</accession>
<evidence type="ECO:0000313" key="2">
    <source>
        <dbReference type="Proteomes" id="UP000282613"/>
    </source>
</evidence>
<dbReference type="AlphaFoldDB" id="A0A0R3WG06"/>
<evidence type="ECO:0000313" key="1">
    <source>
        <dbReference type="EMBL" id="VDK45655.1"/>
    </source>
</evidence>
<organism evidence="3">
    <name type="scientific">Taenia asiatica</name>
    <name type="common">Asian tapeworm</name>
    <dbReference type="NCBI Taxonomy" id="60517"/>
    <lineage>
        <taxon>Eukaryota</taxon>
        <taxon>Metazoa</taxon>
        <taxon>Spiralia</taxon>
        <taxon>Lophotrochozoa</taxon>
        <taxon>Platyhelminthes</taxon>
        <taxon>Cestoda</taxon>
        <taxon>Eucestoda</taxon>
        <taxon>Cyclophyllidea</taxon>
        <taxon>Taeniidae</taxon>
        <taxon>Taenia</taxon>
    </lineage>
</organism>
<reference evidence="1 2" key="2">
    <citation type="submission" date="2018-11" db="EMBL/GenBank/DDBJ databases">
        <authorList>
            <consortium name="Pathogen Informatics"/>
        </authorList>
    </citation>
    <scope>NUCLEOTIDE SEQUENCE [LARGE SCALE GENOMIC DNA]</scope>
</reference>
<dbReference type="EMBL" id="UYRS01019494">
    <property type="protein sequence ID" value="VDK45655.1"/>
    <property type="molecule type" value="Genomic_DNA"/>
</dbReference>
<name>A0A0R3WG06_TAEAS</name>
<proteinExistence type="predicted"/>
<protein>
    <submittedName>
        <fullName evidence="1 3">Uncharacterized protein</fullName>
    </submittedName>
</protein>
<keyword evidence="2" id="KW-1185">Reference proteome</keyword>
<gene>
    <name evidence="1" type="ORF">TASK_LOCUS9800</name>
</gene>
<dbReference type="Proteomes" id="UP000282613">
    <property type="component" value="Unassembled WGS sequence"/>
</dbReference>
<dbReference type="WBParaSite" id="TASK_0000979901-mRNA-1">
    <property type="protein sequence ID" value="TASK_0000979901-mRNA-1"/>
    <property type="gene ID" value="TASK_0000979901"/>
</dbReference>
<reference evidence="3" key="1">
    <citation type="submission" date="2017-02" db="UniProtKB">
        <authorList>
            <consortium name="WormBaseParasite"/>
        </authorList>
    </citation>
    <scope>IDENTIFICATION</scope>
</reference>